<dbReference type="EMBL" id="RBWV01000017">
    <property type="protein sequence ID" value="RKS68037.1"/>
    <property type="molecule type" value="Genomic_DNA"/>
</dbReference>
<evidence type="ECO:0000313" key="7">
    <source>
        <dbReference type="EMBL" id="RKS68037.1"/>
    </source>
</evidence>
<keyword evidence="3 5" id="KW-1133">Transmembrane helix</keyword>
<comment type="subcellular location">
    <subcellularLocation>
        <location evidence="1">Membrane</location>
        <topology evidence="1">Multi-pass membrane protein</topology>
    </subcellularLocation>
</comment>
<evidence type="ECO:0000256" key="4">
    <source>
        <dbReference type="ARBA" id="ARBA00023136"/>
    </source>
</evidence>
<feature type="transmembrane region" description="Helical" evidence="5">
    <location>
        <begin position="237"/>
        <end position="261"/>
    </location>
</feature>
<evidence type="ECO:0000256" key="5">
    <source>
        <dbReference type="SAM" id="Phobius"/>
    </source>
</evidence>
<dbReference type="InterPro" id="IPR049453">
    <property type="entry name" value="Memb_transporter_dom"/>
</dbReference>
<evidence type="ECO:0000256" key="2">
    <source>
        <dbReference type="ARBA" id="ARBA00022692"/>
    </source>
</evidence>
<comment type="caution">
    <text evidence="7">The sequence shown here is derived from an EMBL/GenBank/DDBJ whole genome shotgun (WGS) entry which is preliminary data.</text>
</comment>
<keyword evidence="4 5" id="KW-0472">Membrane</keyword>
<dbReference type="GO" id="GO:0016020">
    <property type="term" value="C:membrane"/>
    <property type="evidence" value="ECO:0007669"/>
    <property type="project" value="UniProtKB-SubCell"/>
</dbReference>
<gene>
    <name evidence="7" type="ORF">CLV35_3944</name>
</gene>
<feature type="transmembrane region" description="Helical" evidence="5">
    <location>
        <begin position="84"/>
        <end position="102"/>
    </location>
</feature>
<dbReference type="InParanoid" id="A0A420XKS2"/>
<sequence length="328" mass="33317">MPPLPQRSDLLPALRVTTAVVVPLVVLRLTGHIGDALYAAFGAFASIYSRRGTHVDRAVMQLQAAALLVACITAGAAVSALDRGVWPAVVGTAAAAAAGSACSDRWRWLPPGPLFAVFAFGACAGTPATWHRVPEAFGIGAAAAAFAVLVGALGAAHAGSRRTGRGPAAYPARTGREVAARAGVSAGSALVAAGAAAGLGLHHSYWAAVAAVVPWSAGDTVGRLTRAWHRFAGTAGGLLVAAPLVLSGPHGWTVVALVGLLQVLAELFVLRHYGVAMLFVTPMAVLMPRLVTTGPAWPLLRDRGVTTAIGVVVGVAAVMAVHDRRAED</sequence>
<name>A0A420XKS2_9ACTN</name>
<evidence type="ECO:0000256" key="1">
    <source>
        <dbReference type="ARBA" id="ARBA00004141"/>
    </source>
</evidence>
<accession>A0A420XKS2</accession>
<feature type="transmembrane region" description="Helical" evidence="5">
    <location>
        <begin position="114"/>
        <end position="130"/>
    </location>
</feature>
<evidence type="ECO:0000256" key="3">
    <source>
        <dbReference type="ARBA" id="ARBA00022989"/>
    </source>
</evidence>
<feature type="transmembrane region" description="Helical" evidence="5">
    <location>
        <begin position="136"/>
        <end position="158"/>
    </location>
</feature>
<feature type="transmembrane region" description="Helical" evidence="5">
    <location>
        <begin position="20"/>
        <end position="47"/>
    </location>
</feature>
<keyword evidence="2 5" id="KW-0812">Transmembrane</keyword>
<keyword evidence="8" id="KW-1185">Reference proteome</keyword>
<feature type="transmembrane region" description="Helical" evidence="5">
    <location>
        <begin position="304"/>
        <end position="322"/>
    </location>
</feature>
<dbReference type="OrthoDB" id="4989419at2"/>
<dbReference type="AlphaFoldDB" id="A0A420XKS2"/>
<feature type="transmembrane region" description="Helical" evidence="5">
    <location>
        <begin position="59"/>
        <end position="78"/>
    </location>
</feature>
<organism evidence="7 8">
    <name type="scientific">Motilibacter peucedani</name>
    <dbReference type="NCBI Taxonomy" id="598650"/>
    <lineage>
        <taxon>Bacteria</taxon>
        <taxon>Bacillati</taxon>
        <taxon>Actinomycetota</taxon>
        <taxon>Actinomycetes</taxon>
        <taxon>Motilibacterales</taxon>
        <taxon>Motilibacteraceae</taxon>
        <taxon>Motilibacter</taxon>
    </lineage>
</organism>
<feature type="domain" description="Integral membrane bound transporter" evidence="6">
    <location>
        <begin position="192"/>
        <end position="316"/>
    </location>
</feature>
<evidence type="ECO:0000313" key="8">
    <source>
        <dbReference type="Proteomes" id="UP000281955"/>
    </source>
</evidence>
<feature type="transmembrane region" description="Helical" evidence="5">
    <location>
        <begin position="273"/>
        <end position="292"/>
    </location>
</feature>
<feature type="transmembrane region" description="Helical" evidence="5">
    <location>
        <begin position="178"/>
        <end position="199"/>
    </location>
</feature>
<reference evidence="7 8" key="1">
    <citation type="submission" date="2018-10" db="EMBL/GenBank/DDBJ databases">
        <title>Genomic Encyclopedia of Archaeal and Bacterial Type Strains, Phase II (KMG-II): from individual species to whole genera.</title>
        <authorList>
            <person name="Goeker M."/>
        </authorList>
    </citation>
    <scope>NUCLEOTIDE SEQUENCE [LARGE SCALE GENOMIC DNA]</scope>
    <source>
        <strain evidence="7 8">RP-AC37</strain>
    </source>
</reference>
<dbReference type="Proteomes" id="UP000281955">
    <property type="component" value="Unassembled WGS sequence"/>
</dbReference>
<protein>
    <submittedName>
        <fullName evidence="7">Fusaric acid resistance family protein</fullName>
    </submittedName>
</protein>
<dbReference type="Pfam" id="PF13515">
    <property type="entry name" value="FUSC_2"/>
    <property type="match status" value="1"/>
</dbReference>
<dbReference type="RefSeq" id="WP_147432020.1">
    <property type="nucleotide sequence ID" value="NZ_RBWV01000017.1"/>
</dbReference>
<evidence type="ECO:0000259" key="6">
    <source>
        <dbReference type="Pfam" id="PF13515"/>
    </source>
</evidence>
<proteinExistence type="predicted"/>